<dbReference type="EMBL" id="KP010268">
    <property type="protein sequence ID" value="AIY32346.1"/>
    <property type="molecule type" value="Genomic_DNA"/>
</dbReference>
<dbReference type="Pfam" id="PF26079">
    <property type="entry name" value="Baseplate_J_C"/>
    <property type="match status" value="1"/>
</dbReference>
<dbReference type="KEGG" id="vg:24724674"/>
<dbReference type="InterPro" id="IPR058531">
    <property type="entry name" value="Baseplate_J_M"/>
</dbReference>
<dbReference type="Pfam" id="PF26078">
    <property type="entry name" value="Baseplate_J_M"/>
    <property type="match status" value="1"/>
</dbReference>
<evidence type="ECO:0000259" key="4">
    <source>
        <dbReference type="Pfam" id="PF26079"/>
    </source>
</evidence>
<dbReference type="GeneID" id="24724674"/>
<evidence type="ECO:0000256" key="1">
    <source>
        <dbReference type="ARBA" id="ARBA00038087"/>
    </source>
</evidence>
<dbReference type="Proteomes" id="UP000032404">
    <property type="component" value="Segment"/>
</dbReference>
<evidence type="ECO:0000259" key="3">
    <source>
        <dbReference type="Pfam" id="PF26078"/>
    </source>
</evidence>
<feature type="domain" description="Baseplate J-like central" evidence="3">
    <location>
        <begin position="193"/>
        <end position="276"/>
    </location>
</feature>
<name>A0A0C4UQU9_9CAUD</name>
<evidence type="ECO:0000313" key="5">
    <source>
        <dbReference type="EMBL" id="AIY32346.1"/>
    </source>
</evidence>
<sequence length="360" mass="38697">MAYSPPTLSSLIARTEQNIEQRLPGSWPQAREKTLSAIAYAQAGLAAGCHEHISWVGRQIIPSTADEDELLEHCRFWGVRRKQATAASGPLTVTTSAATTIPAGTRWQRADGVVYSLADAIVIDRAGTTEITVTALAAGEAGNTGENTLLTLITPVACVVSDAITVKGFSGGADIESAAELLSRLEYRVQYPPFGGNQFDYVRWAREVSGVTRAWCFPTWKGGGTVGVTFVMDNRSNIFPQPADVERVADYIAGHTDPITGLIVGQPDGVNVTVFAPESKPVNPRIYISPKTAELKQAITHAINTMFFNEVTPGGALAPSRIIRAVAGVTGLDDFEVRFPTEIQRSENTELLTPGTIEWL</sequence>
<dbReference type="Pfam" id="PF04865">
    <property type="entry name" value="Baseplate_J"/>
    <property type="match status" value="1"/>
</dbReference>
<dbReference type="InterPro" id="IPR058530">
    <property type="entry name" value="Baseplate_J-like_C"/>
</dbReference>
<gene>
    <name evidence="5" type="ORF">SfMu_47</name>
</gene>
<accession>A0A0C4UQU9</accession>
<feature type="domain" description="Baseplate J-like C-terminal" evidence="4">
    <location>
        <begin position="282"/>
        <end position="359"/>
    </location>
</feature>
<dbReference type="OrthoDB" id="3640at10239"/>
<dbReference type="InterPro" id="IPR052399">
    <property type="entry name" value="Phage_Baseplate_Assmbl_Protein"/>
</dbReference>
<keyword evidence="6" id="KW-1185">Reference proteome</keyword>
<feature type="domain" description="Baseplate protein J-like barrel" evidence="2">
    <location>
        <begin position="91"/>
        <end position="172"/>
    </location>
</feature>
<dbReference type="PANTHER" id="PTHR37829">
    <property type="entry name" value="PHAGE-LIKE ELEMENT PBSX PROTEIN XKDT"/>
    <property type="match status" value="1"/>
</dbReference>
<protein>
    <submittedName>
        <fullName evidence="5">Baseplate J like protein</fullName>
    </submittedName>
</protein>
<evidence type="ECO:0000313" key="6">
    <source>
        <dbReference type="Proteomes" id="UP000032404"/>
    </source>
</evidence>
<evidence type="ECO:0000259" key="2">
    <source>
        <dbReference type="Pfam" id="PF04865"/>
    </source>
</evidence>
<dbReference type="PANTHER" id="PTHR37829:SF3">
    <property type="entry name" value="PROTEIN JAYE-RELATED"/>
    <property type="match status" value="1"/>
</dbReference>
<organism evidence="5 6">
    <name type="scientific">Shigella phage SfMu</name>
    <dbReference type="NCBI Taxonomy" id="1567022"/>
    <lineage>
        <taxon>Viruses</taxon>
        <taxon>Duplodnaviria</taxon>
        <taxon>Heunggongvirae</taxon>
        <taxon>Uroviricota</taxon>
        <taxon>Caudoviricetes</taxon>
        <taxon>Muvirus</taxon>
        <taxon>Muvirus SfMu</taxon>
    </lineage>
</organism>
<dbReference type="InterPro" id="IPR006949">
    <property type="entry name" value="Barrel_Baseplate_J-like"/>
</dbReference>
<proteinExistence type="inferred from homology"/>
<reference evidence="5 6" key="1">
    <citation type="journal article" date="2015" name="PLoS ONE">
        <title>Identification and Molecular Characterisation of a Novel Mu-Like Bacteriophage, SfMu, of Shigella flexneri.</title>
        <authorList>
            <person name="Jakhetia R."/>
            <person name="Verma N."/>
        </authorList>
    </citation>
    <scope>NUCLEOTIDE SEQUENCE [LARGE SCALE GENOMIC DNA]</scope>
</reference>
<comment type="similarity">
    <text evidence="1">Belongs to the Mu gp47/PBSX XkdT family.</text>
</comment>
<dbReference type="RefSeq" id="YP_009152233.1">
    <property type="nucleotide sequence ID" value="NC_027382.1"/>
</dbReference>